<dbReference type="OrthoDB" id="3064360at2759"/>
<feature type="transmembrane region" description="Helical" evidence="1">
    <location>
        <begin position="71"/>
        <end position="95"/>
    </location>
</feature>
<organism evidence="2 3">
    <name type="scientific">Amanita thiersii Skay4041</name>
    <dbReference type="NCBI Taxonomy" id="703135"/>
    <lineage>
        <taxon>Eukaryota</taxon>
        <taxon>Fungi</taxon>
        <taxon>Dikarya</taxon>
        <taxon>Basidiomycota</taxon>
        <taxon>Agaricomycotina</taxon>
        <taxon>Agaricomycetes</taxon>
        <taxon>Agaricomycetidae</taxon>
        <taxon>Agaricales</taxon>
        <taxon>Pluteineae</taxon>
        <taxon>Amanitaceae</taxon>
        <taxon>Amanita</taxon>
    </lineage>
</organism>
<gene>
    <name evidence="2" type="ORF">AMATHDRAFT_6561</name>
</gene>
<evidence type="ECO:0000256" key="1">
    <source>
        <dbReference type="SAM" id="Phobius"/>
    </source>
</evidence>
<reference evidence="2 3" key="1">
    <citation type="submission" date="2014-02" db="EMBL/GenBank/DDBJ databases">
        <title>Transposable element dynamics among asymbiotic and ectomycorrhizal Amanita fungi.</title>
        <authorList>
            <consortium name="DOE Joint Genome Institute"/>
            <person name="Hess J."/>
            <person name="Skrede I."/>
            <person name="Wolfe B."/>
            <person name="LaButti K."/>
            <person name="Ohm R.A."/>
            <person name="Grigoriev I.V."/>
            <person name="Pringle A."/>
        </authorList>
    </citation>
    <scope>NUCLEOTIDE SEQUENCE [LARGE SCALE GENOMIC DNA]</scope>
    <source>
        <strain evidence="2 3">SKay4041</strain>
    </source>
</reference>
<name>A0A2A9N9K3_9AGAR</name>
<proteinExistence type="predicted"/>
<sequence length="125" mass="13620">MLSQPSNASQCWLAAIIYRIWSASRQSTGMSGYNLRLTIRIIAESGFIYTVTNIATLISLVVSSEPVYNEIAIIVSEVFSAINYPVAGIAFNLILIRVAQQRASSDVVESQESVSSARFRGLSKA</sequence>
<keyword evidence="1" id="KW-0472">Membrane</keyword>
<accession>A0A2A9N9K3</accession>
<keyword evidence="1" id="KW-0812">Transmembrane</keyword>
<evidence type="ECO:0000313" key="2">
    <source>
        <dbReference type="EMBL" id="PFH47645.1"/>
    </source>
</evidence>
<keyword evidence="3" id="KW-1185">Reference proteome</keyword>
<keyword evidence="1" id="KW-1133">Transmembrane helix</keyword>
<dbReference type="Proteomes" id="UP000242287">
    <property type="component" value="Unassembled WGS sequence"/>
</dbReference>
<feature type="transmembrane region" description="Helical" evidence="1">
    <location>
        <begin position="46"/>
        <end position="65"/>
    </location>
</feature>
<dbReference type="EMBL" id="KZ302100">
    <property type="protein sequence ID" value="PFH47645.1"/>
    <property type="molecule type" value="Genomic_DNA"/>
</dbReference>
<dbReference type="AlphaFoldDB" id="A0A2A9N9K3"/>
<protein>
    <submittedName>
        <fullName evidence="2">Uncharacterized protein</fullName>
    </submittedName>
</protein>
<evidence type="ECO:0000313" key="3">
    <source>
        <dbReference type="Proteomes" id="UP000242287"/>
    </source>
</evidence>